<proteinExistence type="predicted"/>
<keyword evidence="2" id="KW-1185">Reference proteome</keyword>
<accession>A0ACC0IG58</accession>
<evidence type="ECO:0000313" key="2">
    <source>
        <dbReference type="Proteomes" id="UP001060215"/>
    </source>
</evidence>
<comment type="caution">
    <text evidence="1">The sequence shown here is derived from an EMBL/GenBank/DDBJ whole genome shotgun (WGS) entry which is preliminary data.</text>
</comment>
<sequence>MVKAEQCFNGLHLHLEKMRGTPEEAIAYAKKEESRVAGPREHGVYLKCGSNKGKIRDRYEEDPDDLHYDEPSKYRRIHCDSITRSNSEPFPDFCREWQIHVQRLINEEPDNR</sequence>
<organism evidence="1 2">
    <name type="scientific">Camellia lanceoleosa</name>
    <dbReference type="NCBI Taxonomy" id="1840588"/>
    <lineage>
        <taxon>Eukaryota</taxon>
        <taxon>Viridiplantae</taxon>
        <taxon>Streptophyta</taxon>
        <taxon>Embryophyta</taxon>
        <taxon>Tracheophyta</taxon>
        <taxon>Spermatophyta</taxon>
        <taxon>Magnoliopsida</taxon>
        <taxon>eudicotyledons</taxon>
        <taxon>Gunneridae</taxon>
        <taxon>Pentapetalae</taxon>
        <taxon>asterids</taxon>
        <taxon>Ericales</taxon>
        <taxon>Theaceae</taxon>
        <taxon>Camellia</taxon>
    </lineage>
</organism>
<protein>
    <submittedName>
        <fullName evidence="1">Para-Rep C6</fullName>
    </submittedName>
</protein>
<reference evidence="1 2" key="1">
    <citation type="journal article" date="2022" name="Plant J.">
        <title>Chromosome-level genome of Camellia lanceoleosa provides a valuable resource for understanding genome evolution and self-incompatibility.</title>
        <authorList>
            <person name="Gong W."/>
            <person name="Xiao S."/>
            <person name="Wang L."/>
            <person name="Liao Z."/>
            <person name="Chang Y."/>
            <person name="Mo W."/>
            <person name="Hu G."/>
            <person name="Li W."/>
            <person name="Zhao G."/>
            <person name="Zhu H."/>
            <person name="Hu X."/>
            <person name="Ji K."/>
            <person name="Xiang X."/>
            <person name="Song Q."/>
            <person name="Yuan D."/>
            <person name="Jin S."/>
            <person name="Zhang L."/>
        </authorList>
    </citation>
    <scope>NUCLEOTIDE SEQUENCE [LARGE SCALE GENOMIC DNA]</scope>
    <source>
        <strain evidence="1">SQ_2022a</strain>
    </source>
</reference>
<dbReference type="Proteomes" id="UP001060215">
    <property type="component" value="Chromosome 6"/>
</dbReference>
<evidence type="ECO:0000313" key="1">
    <source>
        <dbReference type="EMBL" id="KAI8023998.1"/>
    </source>
</evidence>
<name>A0ACC0IG58_9ERIC</name>
<dbReference type="EMBL" id="CM045763">
    <property type="protein sequence ID" value="KAI8023998.1"/>
    <property type="molecule type" value="Genomic_DNA"/>
</dbReference>
<gene>
    <name evidence="1" type="ORF">LOK49_LG03G03932</name>
</gene>